<feature type="compositionally biased region" description="Low complexity" evidence="1">
    <location>
        <begin position="112"/>
        <end position="124"/>
    </location>
</feature>
<evidence type="ECO:0000313" key="4">
    <source>
        <dbReference type="Proteomes" id="UP001213664"/>
    </source>
</evidence>
<organism evidence="3 4">
    <name type="scientific">Candidatus Brevundimonas colombiensis</name>
    <dbReference type="NCBI Taxonomy" id="3121376"/>
    <lineage>
        <taxon>Bacteria</taxon>
        <taxon>Pseudomonadati</taxon>
        <taxon>Pseudomonadota</taxon>
        <taxon>Alphaproteobacteria</taxon>
        <taxon>Caulobacterales</taxon>
        <taxon>Caulobacteraceae</taxon>
        <taxon>Brevundimonas</taxon>
    </lineage>
</organism>
<dbReference type="EMBL" id="CP119326">
    <property type="protein sequence ID" value="WEK38633.1"/>
    <property type="molecule type" value="Genomic_DNA"/>
</dbReference>
<dbReference type="GO" id="GO:0051301">
    <property type="term" value="P:cell division"/>
    <property type="evidence" value="ECO:0007669"/>
    <property type="project" value="UniProtKB-KW"/>
</dbReference>
<feature type="transmembrane region" description="Helical" evidence="2">
    <location>
        <begin position="27"/>
        <end position="46"/>
    </location>
</feature>
<evidence type="ECO:0000256" key="2">
    <source>
        <dbReference type="SAM" id="Phobius"/>
    </source>
</evidence>
<keyword evidence="3" id="KW-0132">Cell division</keyword>
<reference evidence="3" key="1">
    <citation type="submission" date="2023-03" db="EMBL/GenBank/DDBJ databases">
        <title>Andean soil-derived lignocellulolytic bacterial consortium as a source of novel taxa and putative plastic-active enzymes.</title>
        <authorList>
            <person name="Diaz-Garcia L."/>
            <person name="Chuvochina M."/>
            <person name="Feuerriegel G."/>
            <person name="Bunk B."/>
            <person name="Sproer C."/>
            <person name="Streit W.R."/>
            <person name="Rodriguez L.M."/>
            <person name="Overmann J."/>
            <person name="Jimenez D.J."/>
        </authorList>
    </citation>
    <scope>NUCLEOTIDE SEQUENCE</scope>
    <source>
        <strain evidence="3">MAG 833</strain>
    </source>
</reference>
<feature type="region of interest" description="Disordered" evidence="1">
    <location>
        <begin position="105"/>
        <end position="153"/>
    </location>
</feature>
<gene>
    <name evidence="3" type="ORF">P0Y50_08715</name>
</gene>
<dbReference type="Proteomes" id="UP001213664">
    <property type="component" value="Chromosome"/>
</dbReference>
<accession>A0AAJ5WY04</accession>
<keyword evidence="3" id="KW-0131">Cell cycle</keyword>
<evidence type="ECO:0000313" key="3">
    <source>
        <dbReference type="EMBL" id="WEK38633.1"/>
    </source>
</evidence>
<name>A0AAJ5WY04_9CAUL</name>
<keyword evidence="2" id="KW-0472">Membrane</keyword>
<feature type="compositionally biased region" description="Low complexity" evidence="1">
    <location>
        <begin position="136"/>
        <end position="153"/>
    </location>
</feature>
<sequence>MTTAPFFTYSRSALQRLFDWKVRGVRWIEIVGVALVAIMIVSVYAAKAAAARESSRIAQLEQDIRENGQRVRLLRAEVARLEQPARLEALSRQIGMGPVDVRRQAEEGGLTALKPTASAAKPAPAHAPAPAPAPAAPAISDDAAPTPAHEALQ</sequence>
<keyword evidence="2" id="KW-0812">Transmembrane</keyword>
<proteinExistence type="predicted"/>
<dbReference type="AlphaFoldDB" id="A0AAJ5WY04"/>
<keyword evidence="2" id="KW-1133">Transmembrane helix</keyword>
<evidence type="ECO:0000256" key="1">
    <source>
        <dbReference type="SAM" id="MobiDB-lite"/>
    </source>
</evidence>
<protein>
    <submittedName>
        <fullName evidence="3">Cell division protein</fullName>
    </submittedName>
</protein>
<feature type="compositionally biased region" description="Pro residues" evidence="1">
    <location>
        <begin position="125"/>
        <end position="135"/>
    </location>
</feature>